<feature type="chain" id="PRO_5046138044" description="DUF4105 domain-containing protein" evidence="2">
    <location>
        <begin position="25"/>
        <end position="392"/>
    </location>
</feature>
<keyword evidence="1" id="KW-1133">Transmembrane helix</keyword>
<keyword evidence="2" id="KW-0732">Signal</keyword>
<dbReference type="InterPro" id="IPR025178">
    <property type="entry name" value="Lnb_N"/>
</dbReference>
<name>A0ABN0RNJ2_9FLAO</name>
<evidence type="ECO:0008006" key="7">
    <source>
        <dbReference type="Google" id="ProtNLM"/>
    </source>
</evidence>
<dbReference type="Proteomes" id="UP000019275">
    <property type="component" value="Unassembled WGS sequence"/>
</dbReference>
<protein>
    <recommendedName>
        <fullName evidence="7">DUF4105 domain-containing protein</fullName>
    </recommendedName>
</protein>
<evidence type="ECO:0000313" key="6">
    <source>
        <dbReference type="Proteomes" id="UP000019275"/>
    </source>
</evidence>
<gene>
    <name evidence="5" type="ORF">KLA_08974</name>
</gene>
<feature type="transmembrane region" description="Helical" evidence="1">
    <location>
        <begin position="260"/>
        <end position="278"/>
    </location>
</feature>
<evidence type="ECO:0000259" key="4">
    <source>
        <dbReference type="Pfam" id="PF25221"/>
    </source>
</evidence>
<feature type="transmembrane region" description="Helical" evidence="1">
    <location>
        <begin position="290"/>
        <end position="308"/>
    </location>
</feature>
<evidence type="ECO:0000259" key="3">
    <source>
        <dbReference type="Pfam" id="PF13387"/>
    </source>
</evidence>
<evidence type="ECO:0000256" key="1">
    <source>
        <dbReference type="SAM" id="Phobius"/>
    </source>
</evidence>
<keyword evidence="1" id="KW-0472">Membrane</keyword>
<dbReference type="Pfam" id="PF25221">
    <property type="entry name" value="5TMH_Lnb"/>
    <property type="match status" value="1"/>
</dbReference>
<organism evidence="5 6">
    <name type="scientific">Cellulophaga geojensis KL-A</name>
    <dbReference type="NCBI Taxonomy" id="1328323"/>
    <lineage>
        <taxon>Bacteria</taxon>
        <taxon>Pseudomonadati</taxon>
        <taxon>Bacteroidota</taxon>
        <taxon>Flavobacteriia</taxon>
        <taxon>Flavobacteriales</taxon>
        <taxon>Flavobacteriaceae</taxon>
        <taxon>Cellulophaga</taxon>
    </lineage>
</organism>
<feature type="domain" description="Lnb-like transmembrane" evidence="4">
    <location>
        <begin position="257"/>
        <end position="388"/>
    </location>
</feature>
<keyword evidence="1" id="KW-0812">Transmembrane</keyword>
<feature type="transmembrane region" description="Helical" evidence="1">
    <location>
        <begin position="369"/>
        <end position="386"/>
    </location>
</feature>
<reference evidence="5 6" key="1">
    <citation type="journal article" date="2014" name="Genome Announc.">
        <title>Draft Genome Sequence of the Carrageenan-Degrading Bacterium Cellulophaga sp. Strain KL-A, Isolated from Decaying Marine Algae.</title>
        <authorList>
            <person name="Shan D."/>
            <person name="Ying J."/>
            <person name="Li X."/>
            <person name="Gao Z."/>
            <person name="Wei G."/>
            <person name="Shao Z."/>
        </authorList>
    </citation>
    <scope>NUCLEOTIDE SEQUENCE [LARGE SCALE GENOMIC DNA]</scope>
    <source>
        <strain evidence="5 6">KL-A</strain>
    </source>
</reference>
<dbReference type="InterPro" id="IPR057436">
    <property type="entry name" value="5TMH_Lnb"/>
</dbReference>
<feature type="transmembrane region" description="Helical" evidence="1">
    <location>
        <begin position="344"/>
        <end position="363"/>
    </location>
</feature>
<dbReference type="EMBL" id="ARZX01000010">
    <property type="protein sequence ID" value="EWH13465.1"/>
    <property type="molecule type" value="Genomic_DNA"/>
</dbReference>
<evidence type="ECO:0000256" key="2">
    <source>
        <dbReference type="SAM" id="SignalP"/>
    </source>
</evidence>
<feature type="signal peptide" evidence="2">
    <location>
        <begin position="1"/>
        <end position="24"/>
    </location>
</feature>
<evidence type="ECO:0000313" key="5">
    <source>
        <dbReference type="EMBL" id="EWH13465.1"/>
    </source>
</evidence>
<feature type="transmembrane region" description="Helical" evidence="1">
    <location>
        <begin position="320"/>
        <end position="337"/>
    </location>
</feature>
<feature type="domain" description="Lnb N-terminal periplasmic" evidence="3">
    <location>
        <begin position="25"/>
        <end position="185"/>
    </location>
</feature>
<keyword evidence="6" id="KW-1185">Reference proteome</keyword>
<dbReference type="Pfam" id="PF13387">
    <property type="entry name" value="Lnb_N"/>
    <property type="match status" value="1"/>
</dbReference>
<comment type="caution">
    <text evidence="5">The sequence shown here is derived from an EMBL/GenBank/DDBJ whole genome shotgun (WGS) entry which is preliminary data.</text>
</comment>
<sequence>MNLKNYIKAIVFILLLANASLAYSQNSSISNNAQISVLTCGSGDELYSTFGHSAIRVWDPVTRTDKVYNYGIFDFNAPNFYLNFVKGKLLFKVNKQDFSRFLYEYQYEKRWVKEQVLNLNTEQKQQLFNYLEKNVKPENRDYLYDYLYNNCATKIIEVLNISIGKDITFNEDHLEKNFTFRELLDQKLKTNTWSSFGIDLALGSKIDKQATILQHTFLPDYVWSQLNNSTIKNAPLVLSNRTILKEHKKVNSINFLGTPMFWSFLLLAFVAFITYTDYKNQLWSKWIDAFLFFVTGLIGLILTLLWFATDHTATANNFNLLWAMPVNLVALLLLFNKQNKKAKLHIYSIISLILLLVVPVVQLTGVQKFHPAFIPILLSLAIRYAFIWQKTK</sequence>
<accession>A0ABN0RNJ2</accession>
<dbReference type="RefSeq" id="WP_051456074.1">
    <property type="nucleotide sequence ID" value="NZ_ARZX01000010.1"/>
</dbReference>
<proteinExistence type="predicted"/>